<reference evidence="1" key="1">
    <citation type="submission" date="2022-11" db="EMBL/GenBank/DDBJ databases">
        <title>Parathalassolutuus dongxingensis gen. nov., sp. nov., a novel member of family Oceanospirillaceae isolated from a coastal shrimp pond in Guangxi, China.</title>
        <authorList>
            <person name="Chen H."/>
        </authorList>
    </citation>
    <scope>NUCLEOTIDE SEQUENCE</scope>
    <source>
        <strain evidence="1">G-43</strain>
    </source>
</reference>
<dbReference type="RefSeq" id="WP_283175344.1">
    <property type="nucleotide sequence ID" value="NZ_JAPNOA010000059.1"/>
</dbReference>
<dbReference type="Proteomes" id="UP001150830">
    <property type="component" value="Unassembled WGS sequence"/>
</dbReference>
<evidence type="ECO:0000313" key="2">
    <source>
        <dbReference type="Proteomes" id="UP001150830"/>
    </source>
</evidence>
<keyword evidence="2" id="KW-1185">Reference proteome</keyword>
<name>A0A9X3EH83_9GAMM</name>
<organism evidence="1 2">
    <name type="scientific">Parathalassolituus penaei</name>
    <dbReference type="NCBI Taxonomy" id="2997323"/>
    <lineage>
        <taxon>Bacteria</taxon>
        <taxon>Pseudomonadati</taxon>
        <taxon>Pseudomonadota</taxon>
        <taxon>Gammaproteobacteria</taxon>
        <taxon>Oceanospirillales</taxon>
        <taxon>Oceanospirillaceae</taxon>
        <taxon>Parathalassolituus</taxon>
    </lineage>
</organism>
<gene>
    <name evidence="1" type="ORF">OUO13_18305</name>
</gene>
<evidence type="ECO:0000313" key="1">
    <source>
        <dbReference type="EMBL" id="MCY0967136.1"/>
    </source>
</evidence>
<comment type="caution">
    <text evidence="1">The sequence shown here is derived from an EMBL/GenBank/DDBJ whole genome shotgun (WGS) entry which is preliminary data.</text>
</comment>
<sequence length="132" mass="14992">MIEEWQPAPQNRDTQPDVALLVRFAAAAEAFANTGNCDIDEQDLNRAAGWLKIKEAEWYDSLVDLDEAQLFDLAIFFTVAEQKLSGFQSGARNPAIWACRLLKQMGKTPAKERIRHLKSLTDNRYIPWGKVI</sequence>
<proteinExistence type="predicted"/>
<dbReference type="EMBL" id="JAPNOA010000059">
    <property type="protein sequence ID" value="MCY0967136.1"/>
    <property type="molecule type" value="Genomic_DNA"/>
</dbReference>
<protein>
    <submittedName>
        <fullName evidence="1">Uncharacterized protein</fullName>
    </submittedName>
</protein>
<dbReference type="AlphaFoldDB" id="A0A9X3EH83"/>
<accession>A0A9X3EH83</accession>